<protein>
    <submittedName>
        <fullName evidence="2">SdpA family antimicrobial peptide system protein</fullName>
    </submittedName>
</protein>
<dbReference type="Pfam" id="PF17418">
    <property type="entry name" value="SdpA"/>
    <property type="match status" value="1"/>
</dbReference>
<accession>A0A915YL07</accession>
<organism evidence="2 3">
    <name type="scientific">Aureispira anguillae</name>
    <dbReference type="NCBI Taxonomy" id="2864201"/>
    <lineage>
        <taxon>Bacteria</taxon>
        <taxon>Pseudomonadati</taxon>
        <taxon>Bacteroidota</taxon>
        <taxon>Saprospiria</taxon>
        <taxon>Saprospirales</taxon>
        <taxon>Saprospiraceae</taxon>
        <taxon>Aureispira</taxon>
    </lineage>
</organism>
<proteinExistence type="predicted"/>
<dbReference type="InterPro" id="IPR023902">
    <property type="entry name" value="Sporulation_SdpA"/>
</dbReference>
<keyword evidence="3" id="KW-1185">Reference proteome</keyword>
<name>A0A915YL07_9BACT</name>
<dbReference type="KEGG" id="aup:AsAng_0059320"/>
<keyword evidence="1" id="KW-0812">Transmembrane</keyword>
<evidence type="ECO:0000313" key="2">
    <source>
        <dbReference type="EMBL" id="BDS15148.1"/>
    </source>
</evidence>
<dbReference type="AlphaFoldDB" id="A0A915YL07"/>
<sequence length="178" mass="21264">MKKHLLMGLAIVTIFSYFYFNFISTLSQNVISITAEEKNIIKFFFPQGWGFFTKDPREAKYKLYDVTDPNAPKLVNFKITALENFFGLSRKGNRICIEMIRIQNHLPKDSKWVVSNLDIDEFHLNESAFESIDLGQEDFFYIKSGKYIIKKYFITPWNWLKYPNNYSKEYKYYSFELN</sequence>
<feature type="transmembrane region" description="Helical" evidence="1">
    <location>
        <begin position="5"/>
        <end position="23"/>
    </location>
</feature>
<dbReference type="RefSeq" id="WP_264790328.1">
    <property type="nucleotide sequence ID" value="NZ_AP026867.1"/>
</dbReference>
<keyword evidence="1" id="KW-0472">Membrane</keyword>
<dbReference type="EMBL" id="AP026867">
    <property type="protein sequence ID" value="BDS15148.1"/>
    <property type="molecule type" value="Genomic_DNA"/>
</dbReference>
<dbReference type="NCBIfam" id="TIGR04034">
    <property type="entry name" value="export_SdpA"/>
    <property type="match status" value="1"/>
</dbReference>
<dbReference type="Proteomes" id="UP001060919">
    <property type="component" value="Chromosome"/>
</dbReference>
<evidence type="ECO:0000313" key="3">
    <source>
        <dbReference type="Proteomes" id="UP001060919"/>
    </source>
</evidence>
<reference evidence="2" key="1">
    <citation type="submission" date="2022-09" db="EMBL/GenBank/DDBJ databases">
        <title>Aureispira anguillicida sp. nov., isolated from Leptocephalus of Japanese eel Anguilla japonica.</title>
        <authorList>
            <person name="Yuasa K."/>
            <person name="Mekata T."/>
            <person name="Ikunari K."/>
        </authorList>
    </citation>
    <scope>NUCLEOTIDE SEQUENCE</scope>
    <source>
        <strain evidence="2">EL160426</strain>
    </source>
</reference>
<evidence type="ECO:0000256" key="1">
    <source>
        <dbReference type="SAM" id="Phobius"/>
    </source>
</evidence>
<gene>
    <name evidence="2" type="ORF">AsAng_0059320</name>
</gene>
<keyword evidence="1" id="KW-1133">Transmembrane helix</keyword>